<feature type="signal peptide" evidence="2">
    <location>
        <begin position="1"/>
        <end position="26"/>
    </location>
</feature>
<feature type="chain" id="PRO_5012051747" evidence="2">
    <location>
        <begin position="27"/>
        <end position="188"/>
    </location>
</feature>
<sequence length="188" mass="21499">MKLSKKVMGLTGAVLMSGMMAMPAMSEEAAEATATAPAFEAQMPYFPGYYNPYTANVAHPFAAMAGEEAKIPFNQGPYRFQRTLMENQFKLHRKLMEDQYNMYKKLMTKKAFMGPDGEDLQKQIMEQQDKMHKQMMENHDRMQKQLMEQMDSVKEQQPAMTAPYPLPWGGQQAPWARHHPMMPAPAAQ</sequence>
<protein>
    <submittedName>
        <fullName evidence="3">Uncharacterized protein</fullName>
    </submittedName>
</protein>
<organism evidence="3">
    <name type="scientific">Magnetococcus massalia (strain MO-1)</name>
    <dbReference type="NCBI Taxonomy" id="451514"/>
    <lineage>
        <taxon>Bacteria</taxon>
        <taxon>Pseudomonadati</taxon>
        <taxon>Pseudomonadota</taxon>
        <taxon>Magnetococcia</taxon>
        <taxon>Magnetococcales</taxon>
        <taxon>Magnetococcaceae</taxon>
        <taxon>Magnetococcus</taxon>
    </lineage>
</organism>
<evidence type="ECO:0000256" key="1">
    <source>
        <dbReference type="SAM" id="MobiDB-lite"/>
    </source>
</evidence>
<accession>A0A1S7LGZ3</accession>
<dbReference type="EMBL" id="LO017727">
    <property type="protein sequence ID" value="CRH06220.1"/>
    <property type="molecule type" value="Genomic_DNA"/>
</dbReference>
<dbReference type="AlphaFoldDB" id="A0A1S7LGZ3"/>
<keyword evidence="2" id="KW-0732">Signal</keyword>
<proteinExistence type="predicted"/>
<feature type="region of interest" description="Disordered" evidence="1">
    <location>
        <begin position="150"/>
        <end position="188"/>
    </location>
</feature>
<name>A0A1S7LGZ3_MAGMO</name>
<gene>
    <name evidence="3" type="ORF">MAGMO_2047</name>
</gene>
<evidence type="ECO:0000313" key="3">
    <source>
        <dbReference type="EMBL" id="CRH06220.1"/>
    </source>
</evidence>
<reference evidence="3" key="1">
    <citation type="submission" date="2015-04" db="EMBL/GenBank/DDBJ databases">
        <authorList>
            <person name="Syromyatnikov M.Y."/>
            <person name="Popov V.N."/>
        </authorList>
    </citation>
    <scope>NUCLEOTIDE SEQUENCE</scope>
    <source>
        <strain evidence="3">MO-1</strain>
    </source>
</reference>
<evidence type="ECO:0000256" key="2">
    <source>
        <dbReference type="SAM" id="SignalP"/>
    </source>
</evidence>